<feature type="compositionally biased region" description="Basic and acidic residues" evidence="1">
    <location>
        <begin position="74"/>
        <end position="85"/>
    </location>
</feature>
<accession>A0A9P4Q4J6</accession>
<proteinExistence type="predicted"/>
<name>A0A9P4Q4J6_9PEZI</name>
<evidence type="ECO:0000313" key="2">
    <source>
        <dbReference type="EMBL" id="KAF2718009.1"/>
    </source>
</evidence>
<feature type="compositionally biased region" description="Low complexity" evidence="1">
    <location>
        <begin position="54"/>
        <end position="68"/>
    </location>
</feature>
<evidence type="ECO:0000313" key="3">
    <source>
        <dbReference type="Proteomes" id="UP000799441"/>
    </source>
</evidence>
<comment type="caution">
    <text evidence="2">The sequence shown here is derived from an EMBL/GenBank/DDBJ whole genome shotgun (WGS) entry which is preliminary data.</text>
</comment>
<dbReference type="AlphaFoldDB" id="A0A9P4Q4J6"/>
<feature type="region of interest" description="Disordered" evidence="1">
    <location>
        <begin position="34"/>
        <end position="150"/>
    </location>
</feature>
<evidence type="ECO:0000256" key="1">
    <source>
        <dbReference type="SAM" id="MobiDB-lite"/>
    </source>
</evidence>
<reference evidence="2" key="1">
    <citation type="journal article" date="2020" name="Stud. Mycol.">
        <title>101 Dothideomycetes genomes: a test case for predicting lifestyles and emergence of pathogens.</title>
        <authorList>
            <person name="Haridas S."/>
            <person name="Albert R."/>
            <person name="Binder M."/>
            <person name="Bloem J."/>
            <person name="Labutti K."/>
            <person name="Salamov A."/>
            <person name="Andreopoulos B."/>
            <person name="Baker S."/>
            <person name="Barry K."/>
            <person name="Bills G."/>
            <person name="Bluhm B."/>
            <person name="Cannon C."/>
            <person name="Castanera R."/>
            <person name="Culley D."/>
            <person name="Daum C."/>
            <person name="Ezra D."/>
            <person name="Gonzalez J."/>
            <person name="Henrissat B."/>
            <person name="Kuo A."/>
            <person name="Liang C."/>
            <person name="Lipzen A."/>
            <person name="Lutzoni F."/>
            <person name="Magnuson J."/>
            <person name="Mondo S."/>
            <person name="Nolan M."/>
            <person name="Ohm R."/>
            <person name="Pangilinan J."/>
            <person name="Park H.-J."/>
            <person name="Ramirez L."/>
            <person name="Alfaro M."/>
            <person name="Sun H."/>
            <person name="Tritt A."/>
            <person name="Yoshinaga Y."/>
            <person name="Zwiers L.-H."/>
            <person name="Turgeon B."/>
            <person name="Goodwin S."/>
            <person name="Spatafora J."/>
            <person name="Crous P."/>
            <person name="Grigoriev I."/>
        </authorList>
    </citation>
    <scope>NUCLEOTIDE SEQUENCE</scope>
    <source>
        <strain evidence="2">CBS 116435</strain>
    </source>
</reference>
<dbReference type="Proteomes" id="UP000799441">
    <property type="component" value="Unassembled WGS sequence"/>
</dbReference>
<protein>
    <submittedName>
        <fullName evidence="2">Uncharacterized protein</fullName>
    </submittedName>
</protein>
<feature type="compositionally biased region" description="Basic and acidic residues" evidence="1">
    <location>
        <begin position="34"/>
        <end position="44"/>
    </location>
</feature>
<feature type="compositionally biased region" description="Low complexity" evidence="1">
    <location>
        <begin position="122"/>
        <end position="133"/>
    </location>
</feature>
<dbReference type="EMBL" id="MU003832">
    <property type="protein sequence ID" value="KAF2718009.1"/>
    <property type="molecule type" value="Genomic_DNA"/>
</dbReference>
<gene>
    <name evidence="2" type="ORF">K431DRAFT_288057</name>
</gene>
<sequence length="150" mass="15583">MYLFTAGRLVPRAAITRPLAATIRPLHQSAFLRARKDSQDKDSMVVEPNEVSKSASDSAAAAATEDTAFSPNETRPEEQHSKAGKEAANQGQENNPLDVSPANHDVSQPRHPQEGGAEGSPSETGEGSQKSSSSGGGSAPKGGKSKFAGK</sequence>
<organism evidence="2 3">
    <name type="scientific">Polychaeton citri CBS 116435</name>
    <dbReference type="NCBI Taxonomy" id="1314669"/>
    <lineage>
        <taxon>Eukaryota</taxon>
        <taxon>Fungi</taxon>
        <taxon>Dikarya</taxon>
        <taxon>Ascomycota</taxon>
        <taxon>Pezizomycotina</taxon>
        <taxon>Dothideomycetes</taxon>
        <taxon>Dothideomycetidae</taxon>
        <taxon>Capnodiales</taxon>
        <taxon>Capnodiaceae</taxon>
        <taxon>Polychaeton</taxon>
    </lineage>
</organism>
<dbReference type="PANTHER" id="PTHR42090:SF1">
    <property type="match status" value="1"/>
</dbReference>
<keyword evidence="3" id="KW-1185">Reference proteome</keyword>
<dbReference type="PANTHER" id="PTHR42090">
    <property type="match status" value="1"/>
</dbReference>
<dbReference type="OrthoDB" id="4220319at2759"/>